<dbReference type="STRING" id="510516.Q2U439"/>
<dbReference type="Proteomes" id="UP000006564">
    <property type="component" value="Chromosome 6"/>
</dbReference>
<dbReference type="EMBL" id="AP007167">
    <property type="protein sequence ID" value="BAE63676.1"/>
    <property type="molecule type" value="Genomic_DNA"/>
</dbReference>
<gene>
    <name evidence="4" type="ORF">AO090020000505</name>
</gene>
<evidence type="ECO:0000313" key="4">
    <source>
        <dbReference type="EMBL" id="BAE63676.1"/>
    </source>
</evidence>
<dbReference type="InterPro" id="IPR050425">
    <property type="entry name" value="NAD(P)_dehydrat-like"/>
</dbReference>
<feature type="domain" description="NAD-dependent epimerase/dehydratase" evidence="3">
    <location>
        <begin position="14"/>
        <end position="139"/>
    </location>
</feature>
<reference evidence="4 5" key="1">
    <citation type="journal article" date="2005" name="Nature">
        <title>Genome sequencing and analysis of Aspergillus oryzae.</title>
        <authorList>
            <person name="Machida M."/>
            <person name="Asai K."/>
            <person name="Sano M."/>
            <person name="Tanaka T."/>
            <person name="Kumagai T."/>
            <person name="Terai G."/>
            <person name="Kusumoto K."/>
            <person name="Arima T."/>
            <person name="Akita O."/>
            <person name="Kashiwagi Y."/>
            <person name="Abe K."/>
            <person name="Gomi K."/>
            <person name="Horiuchi H."/>
            <person name="Kitamoto K."/>
            <person name="Kobayashi T."/>
            <person name="Takeuchi M."/>
            <person name="Denning D.W."/>
            <person name="Galagan J.E."/>
            <person name="Nierman W.C."/>
            <person name="Yu J."/>
            <person name="Archer D.B."/>
            <person name="Bennett J.W."/>
            <person name="Bhatnagar D."/>
            <person name="Cleveland T.E."/>
            <person name="Fedorova N.D."/>
            <person name="Gotoh O."/>
            <person name="Horikawa H."/>
            <person name="Hosoyama A."/>
            <person name="Ichinomiya M."/>
            <person name="Igarashi R."/>
            <person name="Iwashita K."/>
            <person name="Juvvadi P.R."/>
            <person name="Kato M."/>
            <person name="Kato Y."/>
            <person name="Kin T."/>
            <person name="Kokubun A."/>
            <person name="Maeda H."/>
            <person name="Maeyama N."/>
            <person name="Maruyama J."/>
            <person name="Nagasaki H."/>
            <person name="Nakajima T."/>
            <person name="Oda K."/>
            <person name="Okada K."/>
            <person name="Paulsen I."/>
            <person name="Sakamoto K."/>
            <person name="Sawano T."/>
            <person name="Takahashi M."/>
            <person name="Takase K."/>
            <person name="Terabayashi Y."/>
            <person name="Wortman J."/>
            <person name="Yamada O."/>
            <person name="Yamagata Y."/>
            <person name="Anazawa H."/>
            <person name="Hata Y."/>
            <person name="Koide Y."/>
            <person name="Komori T."/>
            <person name="Koyama Y."/>
            <person name="Minetoki T."/>
            <person name="Suharnan S."/>
            <person name="Tanaka A."/>
            <person name="Isono K."/>
            <person name="Kuhara S."/>
            <person name="Ogasawara N."/>
            <person name="Kikuchi H."/>
        </authorList>
    </citation>
    <scope>NUCLEOTIDE SEQUENCE [LARGE SCALE GENOMIC DNA]</scope>
    <source>
        <strain evidence="5">ATCC 42149 / RIB 40</strain>
    </source>
</reference>
<evidence type="ECO:0000259" key="3">
    <source>
        <dbReference type="Pfam" id="PF01370"/>
    </source>
</evidence>
<protein>
    <submittedName>
        <fullName evidence="4">DNA, SC020</fullName>
    </submittedName>
</protein>
<dbReference type="EMBL" id="BA000054">
    <property type="protein sequence ID" value="BAE63676.1"/>
    <property type="molecule type" value="Genomic_DNA"/>
</dbReference>
<evidence type="ECO:0000256" key="2">
    <source>
        <dbReference type="ARBA" id="ARBA00023445"/>
    </source>
</evidence>
<dbReference type="RefSeq" id="XP_023092870.1">
    <property type="nucleotide sequence ID" value="XM_023237967.1"/>
</dbReference>
<evidence type="ECO:0000313" key="5">
    <source>
        <dbReference type="Proteomes" id="UP000006564"/>
    </source>
</evidence>
<dbReference type="SUPFAM" id="SSF51735">
    <property type="entry name" value="NAD(P)-binding Rossmann-fold domains"/>
    <property type="match status" value="1"/>
</dbReference>
<name>Q2U439_ASPOR</name>
<accession>Q2U439</accession>
<keyword evidence="5" id="KW-1185">Reference proteome</keyword>
<dbReference type="Pfam" id="PF01370">
    <property type="entry name" value="Epimerase"/>
    <property type="match status" value="1"/>
</dbReference>
<proteinExistence type="inferred from homology"/>
<dbReference type="PANTHER" id="PTHR10366:SF562">
    <property type="entry name" value="ALDEHYDE REDUCTASE II (AFU_ORTHOLOGUE AFUA_1G11360)"/>
    <property type="match status" value="1"/>
</dbReference>
<dbReference type="GO" id="GO:0016616">
    <property type="term" value="F:oxidoreductase activity, acting on the CH-OH group of donors, NAD or NADP as acceptor"/>
    <property type="evidence" value="ECO:0007669"/>
    <property type="project" value="TreeGrafter"/>
</dbReference>
<dbReference type="Gene3D" id="3.40.50.720">
    <property type="entry name" value="NAD(P)-binding Rossmann-like Domain"/>
    <property type="match status" value="1"/>
</dbReference>
<dbReference type="OMA" id="MHRSEFI"/>
<dbReference type="KEGG" id="aor:AO090020000505"/>
<keyword evidence="1" id="KW-0560">Oxidoreductase</keyword>
<dbReference type="InterPro" id="IPR036291">
    <property type="entry name" value="NAD(P)-bd_dom_sf"/>
</dbReference>
<dbReference type="GeneID" id="5996895"/>
<dbReference type="HOGENOM" id="CLU_007383_9_2_1"/>
<dbReference type="VEuPathDB" id="FungiDB:AO090020000505"/>
<evidence type="ECO:0000256" key="1">
    <source>
        <dbReference type="ARBA" id="ARBA00023002"/>
    </source>
</evidence>
<sequence length="365" mass="40534">MSNSKHALPKGSRVLVTGANGYIASHVVDQLLSHGYLVRGTIRAPKPWLSEYFAQKYGDVFEAVIVTCFENRDDINRVLDGVDGIIHLISAALPAAIPWVVKATTNILESAAGMPSIKRVVLVSSSNGLSMLTPNPNGEVLHESKLILTFMIDSWSDEAVKAAWDPNTPDESKGFKTEAEREAWTWPEYTFNTVLPCMTVILCKIIGAITRSADQLHNMLEDPSPGDLRFHDGVDPQTIERRSHGFVVINLNATVRALLKINLAEWYVDVEDLARLCAVGLSDPSAQSERIFAFAQQMNWFDAVSLLQQLRPKNTLIPDVPEENIRGRRDVLPRGRAEELLRTFYGLPGWTSIRDSLEKGIEGCE</sequence>
<organism evidence="4 5">
    <name type="scientific">Aspergillus oryzae (strain ATCC 42149 / RIB 40)</name>
    <name type="common">Yellow koji mold</name>
    <dbReference type="NCBI Taxonomy" id="510516"/>
    <lineage>
        <taxon>Eukaryota</taxon>
        <taxon>Fungi</taxon>
        <taxon>Dikarya</taxon>
        <taxon>Ascomycota</taxon>
        <taxon>Pezizomycotina</taxon>
        <taxon>Eurotiomycetes</taxon>
        <taxon>Eurotiomycetidae</taxon>
        <taxon>Eurotiales</taxon>
        <taxon>Aspergillaceae</taxon>
        <taxon>Aspergillus</taxon>
        <taxon>Aspergillus subgen. Circumdati</taxon>
    </lineage>
</organism>
<dbReference type="PANTHER" id="PTHR10366">
    <property type="entry name" value="NAD DEPENDENT EPIMERASE/DEHYDRATASE"/>
    <property type="match status" value="1"/>
</dbReference>
<dbReference type="AlphaFoldDB" id="Q2U439"/>
<dbReference type="InterPro" id="IPR001509">
    <property type="entry name" value="Epimerase_deHydtase"/>
</dbReference>
<comment type="similarity">
    <text evidence="2">Belongs to the NAD(P)-dependent epimerase/dehydratase family. Dihydroflavonol-4-reductase subfamily.</text>
</comment>